<evidence type="ECO:0000313" key="3">
    <source>
        <dbReference type="Proteomes" id="UP001143981"/>
    </source>
</evidence>
<keyword evidence="3" id="KW-1185">Reference proteome</keyword>
<feature type="non-terminal residue" evidence="2">
    <location>
        <position position="427"/>
    </location>
</feature>
<dbReference type="AlphaFoldDB" id="A0A9W7Y7M8"/>
<evidence type="ECO:0008006" key="4">
    <source>
        <dbReference type="Google" id="ProtNLM"/>
    </source>
</evidence>
<evidence type="ECO:0000313" key="2">
    <source>
        <dbReference type="EMBL" id="KAJ1726792.1"/>
    </source>
</evidence>
<dbReference type="Proteomes" id="UP001143981">
    <property type="component" value="Unassembled WGS sequence"/>
</dbReference>
<accession>A0A9W7Y7M8</accession>
<dbReference type="EMBL" id="JANBOI010001370">
    <property type="protein sequence ID" value="KAJ1726792.1"/>
    <property type="molecule type" value="Genomic_DNA"/>
</dbReference>
<feature type="compositionally biased region" description="Basic and acidic residues" evidence="1">
    <location>
        <begin position="1"/>
        <end position="15"/>
    </location>
</feature>
<reference evidence="2" key="1">
    <citation type="submission" date="2022-07" db="EMBL/GenBank/DDBJ databases">
        <title>Phylogenomic reconstructions and comparative analyses of Kickxellomycotina fungi.</title>
        <authorList>
            <person name="Reynolds N.K."/>
            <person name="Stajich J.E."/>
            <person name="Barry K."/>
            <person name="Grigoriev I.V."/>
            <person name="Crous P."/>
            <person name="Smith M.E."/>
        </authorList>
    </citation>
    <scope>NUCLEOTIDE SEQUENCE</scope>
    <source>
        <strain evidence="2">BCRC 34381</strain>
    </source>
</reference>
<sequence>MTDLEKNSVRAEKEAAPAVGAVNAGGELPPPYSVSEAGTSAAGAPQLPPEYGAPGEKTMLYPRHGEAVVTSEFPPTHPLYIHTDKVTKSSLIVESDFGQASHGMVVVRVEFSGGCSDLRGKCDVTMELNDRGEYEIYAFGKRSGWSSPSVECRIVVQMPAEATVAHPGIRAAVHKDHVGMGGLPNVTFGYIHIETSHANVSLSHVVGDVISVKTEHGTIDVNAVISQGEIALETSHGQISANDIRCHKLVAATCYKNITLDSCSCRFITAETANAKINSSKVVAESMEIRTTNKTIDVDNVDVGSLWLATTNASIIGTWTIEKLLDISTTNSRIVGNIALKDPSSPVSINLSTTNSAIDVKLLRSTFSGRFDVRTTNAMAIVAVDDDDSAGAPPLRYVVDTRPYKRGTLGGIGNLRHELVAKTTNSA</sequence>
<proteinExistence type="predicted"/>
<protein>
    <recommendedName>
        <fullName evidence="4">Adhesin domain-containing protein</fullName>
    </recommendedName>
</protein>
<name>A0A9W7Y7M8_9FUNG</name>
<feature type="compositionally biased region" description="Low complexity" evidence="1">
    <location>
        <begin position="16"/>
        <end position="26"/>
    </location>
</feature>
<comment type="caution">
    <text evidence="2">The sequence shown here is derived from an EMBL/GenBank/DDBJ whole genome shotgun (WGS) entry which is preliminary data.</text>
</comment>
<feature type="region of interest" description="Disordered" evidence="1">
    <location>
        <begin position="1"/>
        <end position="56"/>
    </location>
</feature>
<gene>
    <name evidence="2" type="ORF">LPJ61_004958</name>
</gene>
<organism evidence="2 3">
    <name type="scientific">Coemansia biformis</name>
    <dbReference type="NCBI Taxonomy" id="1286918"/>
    <lineage>
        <taxon>Eukaryota</taxon>
        <taxon>Fungi</taxon>
        <taxon>Fungi incertae sedis</taxon>
        <taxon>Zoopagomycota</taxon>
        <taxon>Kickxellomycotina</taxon>
        <taxon>Kickxellomycetes</taxon>
        <taxon>Kickxellales</taxon>
        <taxon>Kickxellaceae</taxon>
        <taxon>Coemansia</taxon>
    </lineage>
</organism>
<dbReference type="OrthoDB" id="5570013at2759"/>
<evidence type="ECO:0000256" key="1">
    <source>
        <dbReference type="SAM" id="MobiDB-lite"/>
    </source>
</evidence>